<evidence type="ECO:0000313" key="3">
    <source>
        <dbReference type="Proteomes" id="UP000030021"/>
    </source>
</evidence>
<name>A0A0A0HPZ3_9RHOB</name>
<organism evidence="2 3">
    <name type="scientific">Roseovarius mucosus DSM 17069</name>
    <dbReference type="NCBI Taxonomy" id="1288298"/>
    <lineage>
        <taxon>Bacteria</taxon>
        <taxon>Pseudomonadati</taxon>
        <taxon>Pseudomonadota</taxon>
        <taxon>Alphaproteobacteria</taxon>
        <taxon>Rhodobacterales</taxon>
        <taxon>Roseobacteraceae</taxon>
        <taxon>Roseovarius</taxon>
    </lineage>
</organism>
<evidence type="ECO:0000256" key="1">
    <source>
        <dbReference type="SAM" id="Phobius"/>
    </source>
</evidence>
<evidence type="ECO:0000313" key="2">
    <source>
        <dbReference type="EMBL" id="KGM88679.1"/>
    </source>
</evidence>
<dbReference type="Proteomes" id="UP000030021">
    <property type="component" value="Unassembled WGS sequence"/>
</dbReference>
<sequence>MQAMRSQDKDRLMARKGRTVGVVIAATMLIWMAAQWLGAQMGWPIRFVFLFDLAAIAAFFWALVVTYQIWRMRRDNQG</sequence>
<keyword evidence="1" id="KW-1133">Transmembrane helix</keyword>
<gene>
    <name evidence="2" type="ORF">rosmuc_01516</name>
</gene>
<evidence type="ECO:0008006" key="4">
    <source>
        <dbReference type="Google" id="ProtNLM"/>
    </source>
</evidence>
<dbReference type="HOGENOM" id="CLU_186930_1_0_5"/>
<dbReference type="EMBL" id="AONH01000007">
    <property type="protein sequence ID" value="KGM88679.1"/>
    <property type="molecule type" value="Genomic_DNA"/>
</dbReference>
<dbReference type="STRING" id="215743.ROSMUCSMR3_00229"/>
<keyword evidence="1" id="KW-0812">Transmembrane</keyword>
<dbReference type="eggNOG" id="ENOG5032YM9">
    <property type="taxonomic scope" value="Bacteria"/>
</dbReference>
<protein>
    <recommendedName>
        <fullName evidence="4">DUF5337 domain-containing protein</fullName>
    </recommendedName>
</protein>
<comment type="caution">
    <text evidence="2">The sequence shown here is derived from an EMBL/GenBank/DDBJ whole genome shotgun (WGS) entry which is preliminary data.</text>
</comment>
<dbReference type="AlphaFoldDB" id="A0A0A0HPZ3"/>
<dbReference type="InterPro" id="IPR020308">
    <property type="entry name" value="Uncharacterised_Ynq1"/>
</dbReference>
<keyword evidence="1" id="KW-0472">Membrane</keyword>
<feature type="transmembrane region" description="Helical" evidence="1">
    <location>
        <begin position="20"/>
        <end position="39"/>
    </location>
</feature>
<reference evidence="2 3" key="1">
    <citation type="submission" date="2013-01" db="EMBL/GenBank/DDBJ databases">
        <authorList>
            <person name="Fiebig A."/>
            <person name="Goeker M."/>
            <person name="Klenk H.-P.P."/>
        </authorList>
    </citation>
    <scope>NUCLEOTIDE SEQUENCE [LARGE SCALE GENOMIC DNA]</scope>
    <source>
        <strain evidence="2 3">DSM 17069</strain>
    </source>
</reference>
<proteinExistence type="predicted"/>
<dbReference type="PATRIC" id="fig|1288298.3.peg.1529"/>
<feature type="transmembrane region" description="Helical" evidence="1">
    <location>
        <begin position="45"/>
        <end position="70"/>
    </location>
</feature>
<dbReference type="Pfam" id="PF17272">
    <property type="entry name" value="DUF5337"/>
    <property type="match status" value="1"/>
</dbReference>
<accession>A0A0A0HPZ3</accession>